<protein>
    <recommendedName>
        <fullName evidence="3">ApeA N-terminal domain-containing protein</fullName>
    </recommendedName>
</protein>
<dbReference type="Proteomes" id="UP001180616">
    <property type="component" value="Chromosome"/>
</dbReference>
<sequence>MQKYYSASDYEVSDGLLSRRGSWSLRLDNNSPHHVSVFLGDLGRDLPGKEQIYWKSFNIAPDGRKISTTNFQRNFMGSFFGPENPEHAFKNKYALLQNSWKEKYGWPLFLKLSKKDEHFLTSIHSMLRNEQSEFDAQILAITKVTIDSINVKELRKLLKITDNEIKSIALIEALLATMNVMDADKHTTLLRGIQSVRSTGVAHRKGTEYDKAIARLDINENNYRVEFDQILFGIVELFEVLTPSIPR</sequence>
<dbReference type="RefSeq" id="WP_309540130.1">
    <property type="nucleotide sequence ID" value="NZ_CP133659.1"/>
</dbReference>
<organism evidence="1 2">
    <name type="scientific">Nitratidesulfovibrio liaohensis</name>
    <dbReference type="NCBI Taxonomy" id="2604158"/>
    <lineage>
        <taxon>Bacteria</taxon>
        <taxon>Pseudomonadati</taxon>
        <taxon>Thermodesulfobacteriota</taxon>
        <taxon>Desulfovibrionia</taxon>
        <taxon>Desulfovibrionales</taxon>
        <taxon>Desulfovibrionaceae</taxon>
        <taxon>Nitratidesulfovibrio</taxon>
    </lineage>
</organism>
<gene>
    <name evidence="1" type="ORF">KPS_001984</name>
</gene>
<proteinExistence type="predicted"/>
<evidence type="ECO:0008006" key="3">
    <source>
        <dbReference type="Google" id="ProtNLM"/>
    </source>
</evidence>
<accession>A0ABY9QXV7</accession>
<reference evidence="1" key="1">
    <citation type="submission" date="2023-09" db="EMBL/GenBank/DDBJ databases">
        <authorList>
            <consortium name="CW5 consortium"/>
            <person name="Lu C.-W."/>
        </authorList>
    </citation>
    <scope>NUCLEOTIDE SEQUENCE</scope>
    <source>
        <strain evidence="1">KPS</strain>
    </source>
</reference>
<keyword evidence="2" id="KW-1185">Reference proteome</keyword>
<evidence type="ECO:0000313" key="1">
    <source>
        <dbReference type="EMBL" id="WMW64009.1"/>
    </source>
</evidence>
<name>A0ABY9QXV7_9BACT</name>
<dbReference type="EMBL" id="CP133659">
    <property type="protein sequence ID" value="WMW64009.1"/>
    <property type="molecule type" value="Genomic_DNA"/>
</dbReference>
<evidence type="ECO:0000313" key="2">
    <source>
        <dbReference type="Proteomes" id="UP001180616"/>
    </source>
</evidence>